<evidence type="ECO:0000259" key="1">
    <source>
        <dbReference type="Pfam" id="PF17989"/>
    </source>
</evidence>
<dbReference type="InterPro" id="IPR043129">
    <property type="entry name" value="ATPase_NBD"/>
</dbReference>
<organism evidence="2 4">
    <name type="scientific">Anaerobacillus isosaccharinicus</name>
    <dbReference type="NCBI Taxonomy" id="1532552"/>
    <lineage>
        <taxon>Bacteria</taxon>
        <taxon>Bacillati</taxon>
        <taxon>Bacillota</taxon>
        <taxon>Bacilli</taxon>
        <taxon>Bacillales</taxon>
        <taxon>Bacillaceae</taxon>
        <taxon>Anaerobacillus</taxon>
    </lineage>
</organism>
<evidence type="ECO:0000313" key="4">
    <source>
        <dbReference type="Proteomes" id="UP000180175"/>
    </source>
</evidence>
<protein>
    <recommendedName>
        <fullName evidence="1">Actin-like protein N-terminal domain-containing protein</fullName>
    </recommendedName>
</protein>
<evidence type="ECO:0000313" key="3">
    <source>
        <dbReference type="EMBL" id="QOY37998.1"/>
    </source>
</evidence>
<reference evidence="3 4" key="3">
    <citation type="journal article" date="2019" name="Int. J. Syst. Evol. Microbiol.">
        <title>Anaerobacillus isosaccharinicus sp. nov., an alkaliphilic bacterium which degrades isosaccharinic acid.</title>
        <authorList>
            <person name="Bassil N.M."/>
            <person name="Lloyd J.R."/>
        </authorList>
    </citation>
    <scope>NUCLEOTIDE SEQUENCE [LARGE SCALE GENOMIC DNA]</scope>
    <source>
        <strain evidence="3 4">NB2006</strain>
    </source>
</reference>
<keyword evidence="4" id="KW-1185">Reference proteome</keyword>
<reference evidence="3 4" key="2">
    <citation type="journal article" date="2017" name="Genome Announc.">
        <title>Draft Genome Sequences of Four Alkaliphilic Bacteria Belonging to the Anaerobacillus Genus.</title>
        <authorList>
            <person name="Bassil N.M."/>
            <person name="Lloyd J.R."/>
        </authorList>
    </citation>
    <scope>NUCLEOTIDE SEQUENCE [LARGE SCALE GENOMIC DNA]</scope>
    <source>
        <strain evidence="3 4">NB2006</strain>
    </source>
</reference>
<dbReference type="AlphaFoldDB" id="A0A1S2MD59"/>
<dbReference type="EMBL" id="LQXD01000044">
    <property type="protein sequence ID" value="OIJ22599.1"/>
    <property type="molecule type" value="Genomic_DNA"/>
</dbReference>
<dbReference type="SUPFAM" id="SSF53067">
    <property type="entry name" value="Actin-like ATPase domain"/>
    <property type="match status" value="1"/>
</dbReference>
<dbReference type="RefSeq" id="WP_071316179.1">
    <property type="nucleotide sequence ID" value="NZ_CP063356.2"/>
</dbReference>
<dbReference type="OrthoDB" id="2677727at2"/>
<evidence type="ECO:0000313" key="2">
    <source>
        <dbReference type="EMBL" id="OIJ22599.1"/>
    </source>
</evidence>
<proteinExistence type="predicted"/>
<dbReference type="Proteomes" id="UP000180175">
    <property type="component" value="Chromosome"/>
</dbReference>
<dbReference type="EMBL" id="CP063356">
    <property type="protein sequence ID" value="QOY37998.1"/>
    <property type="molecule type" value="Genomic_DNA"/>
</dbReference>
<dbReference type="CDD" id="cd10227">
    <property type="entry name" value="ASKHA_NBD_ParM-like"/>
    <property type="match status" value="1"/>
</dbReference>
<name>A0A1S2MD59_9BACI</name>
<gene>
    <name evidence="3" type="ORF">AWH56_010770</name>
    <name evidence="2" type="ORF">AWH56_05540</name>
</gene>
<feature type="domain" description="Actin-like protein N-terminal" evidence="1">
    <location>
        <begin position="6"/>
        <end position="145"/>
    </location>
</feature>
<dbReference type="Gene3D" id="3.30.420.40">
    <property type="match status" value="1"/>
</dbReference>
<dbReference type="KEGG" id="aia:AWH56_010770"/>
<reference evidence="3" key="4">
    <citation type="submission" date="2020-10" db="EMBL/GenBank/DDBJ databases">
        <authorList>
            <person name="Bassil N.M."/>
            <person name="Lloyd J.R."/>
        </authorList>
    </citation>
    <scope>NUCLEOTIDE SEQUENCE</scope>
    <source>
        <strain evidence="3">NB2006</strain>
    </source>
</reference>
<accession>A0A1S2MD59</accession>
<reference evidence="2 4" key="1">
    <citation type="submission" date="2016-10" db="EMBL/GenBank/DDBJ databases">
        <title>Draft genome sequences of four alkaliphilic bacteria belonging to the Anaerobacillus genus.</title>
        <authorList>
            <person name="Bassil N.M."/>
            <person name="Lloyd J.R."/>
        </authorList>
    </citation>
    <scope>NUCLEOTIDE SEQUENCE [LARGE SCALE GENOMIC DNA]</scope>
    <source>
        <strain evidence="2 4">NB2006</strain>
    </source>
</reference>
<dbReference type="Pfam" id="PF17989">
    <property type="entry name" value="ALP_N"/>
    <property type="match status" value="1"/>
</dbReference>
<dbReference type="InterPro" id="IPR040607">
    <property type="entry name" value="ALP_N"/>
</dbReference>
<sequence length="156" mass="17799">MNIVGGDFGRRNVKIFTGQKMFHFSSVVGEARERNLDNGYVRGDLEVQFEGEKYYVGDLAERESDFRRYMMTKHKHHDDTKLLALTALHQAGVTEVRLITGLPVNSHKEENKKKLKQLLQDRHEITVNGEKKTIIIMSVDITVEGGLPFGANPRMD</sequence>